<reference evidence="8" key="1">
    <citation type="journal article" date="2020" name="Biotechnol. Biofuels">
        <title>New insights from the biogas microbiome by comprehensive genome-resolved metagenomics of nearly 1600 species originating from multiple anaerobic digesters.</title>
        <authorList>
            <person name="Campanaro S."/>
            <person name="Treu L."/>
            <person name="Rodriguez-R L.M."/>
            <person name="Kovalovszki A."/>
            <person name="Ziels R.M."/>
            <person name="Maus I."/>
            <person name="Zhu X."/>
            <person name="Kougias P.G."/>
            <person name="Basile A."/>
            <person name="Luo G."/>
            <person name="Schluter A."/>
            <person name="Konstantinidis K.T."/>
            <person name="Angelidaki I."/>
        </authorList>
    </citation>
    <scope>NUCLEOTIDE SEQUENCE</scope>
    <source>
        <strain evidence="8">AS01afH2WH_6</strain>
    </source>
</reference>
<feature type="region of interest" description="Disordered" evidence="6">
    <location>
        <begin position="1"/>
        <end position="28"/>
    </location>
</feature>
<evidence type="ECO:0000256" key="1">
    <source>
        <dbReference type="ARBA" id="ARBA00004141"/>
    </source>
</evidence>
<sequence length="470" mass="50050">MHSADSLNPQQRAGQTIHTPSRKKDAVNKKRETGHAILSLAIPTFGQLIAEPAFILIDTAVVGHIGDASLAGLSIGSTILLTTVGLCVFLAYNTTSQVAALMGAGHKRRGIEAGIDGMWLALIIGTAASLLLFFFGGELCALMGARGQVLIQAELYLQAIIFGLPGMLIVYAANGIFRGMRKVRITLVAAIVGAVVNTVLDLLFVLVFHWGIVGSGIATLIAQWVMGIMLAIPALVWARKFGASWKPRLEGIASSAGDGFPLFIRTLALRLSMVMTVVLATHMGEQVLAAYQAVNSTWNFALNMLDAIGIAGQALVATSIGARDRDEARHMTREAARAGFLAGILIGVGMVVLGLIASPLFSANPHVQMLITVGMIVQAVFLPLAGWMWALDGILIGAEDYRFLAYSCTLTAAVYLLTLWAAAAVPWPDDIWRIGMLWALISVVFIGVRAICNGLRVRSDIWIEGAIAKV</sequence>
<feature type="transmembrane region" description="Helical" evidence="7">
    <location>
        <begin position="259"/>
        <end position="280"/>
    </location>
</feature>
<evidence type="ECO:0000256" key="4">
    <source>
        <dbReference type="ARBA" id="ARBA00022989"/>
    </source>
</evidence>
<feature type="transmembrane region" description="Helical" evidence="7">
    <location>
        <begin position="431"/>
        <end position="452"/>
    </location>
</feature>
<evidence type="ECO:0000256" key="5">
    <source>
        <dbReference type="ARBA" id="ARBA00023136"/>
    </source>
</evidence>
<evidence type="ECO:0000256" key="6">
    <source>
        <dbReference type="SAM" id="MobiDB-lite"/>
    </source>
</evidence>
<dbReference type="Proteomes" id="UP000767327">
    <property type="component" value="Unassembled WGS sequence"/>
</dbReference>
<dbReference type="CDD" id="cd13136">
    <property type="entry name" value="MATE_DinF_like"/>
    <property type="match status" value="1"/>
</dbReference>
<comment type="caution">
    <text evidence="8">The sequence shown here is derived from an EMBL/GenBank/DDBJ whole genome shotgun (WGS) entry which is preliminary data.</text>
</comment>
<feature type="compositionally biased region" description="Polar residues" evidence="6">
    <location>
        <begin position="1"/>
        <end position="19"/>
    </location>
</feature>
<dbReference type="Pfam" id="PF01554">
    <property type="entry name" value="MatE"/>
    <property type="match status" value="2"/>
</dbReference>
<protein>
    <submittedName>
        <fullName evidence="8">MATE family efflux transporter</fullName>
    </submittedName>
</protein>
<evidence type="ECO:0000313" key="8">
    <source>
        <dbReference type="EMBL" id="NLT78902.1"/>
    </source>
</evidence>
<keyword evidence="3 7" id="KW-0812">Transmembrane</keyword>
<dbReference type="PANTHER" id="PTHR42893:SF46">
    <property type="entry name" value="PROTEIN DETOXIFICATION 44, CHLOROPLASTIC"/>
    <property type="match status" value="1"/>
</dbReference>
<feature type="transmembrane region" description="Helical" evidence="7">
    <location>
        <begin position="403"/>
        <end position="425"/>
    </location>
</feature>
<accession>A0A971CY17</accession>
<keyword evidence="5 7" id="KW-0472">Membrane</keyword>
<dbReference type="NCBIfam" id="TIGR00797">
    <property type="entry name" value="matE"/>
    <property type="match status" value="1"/>
</dbReference>
<evidence type="ECO:0000256" key="3">
    <source>
        <dbReference type="ARBA" id="ARBA00022692"/>
    </source>
</evidence>
<gene>
    <name evidence="8" type="ORF">GXW98_01260</name>
</gene>
<dbReference type="AlphaFoldDB" id="A0A971CY17"/>
<feature type="transmembrane region" description="Helical" evidence="7">
    <location>
        <begin position="300"/>
        <end position="320"/>
    </location>
</feature>
<dbReference type="GO" id="GO:0015297">
    <property type="term" value="F:antiporter activity"/>
    <property type="evidence" value="ECO:0007669"/>
    <property type="project" value="InterPro"/>
</dbReference>
<keyword evidence="4 7" id="KW-1133">Transmembrane helix</keyword>
<feature type="transmembrane region" description="Helical" evidence="7">
    <location>
        <begin position="113"/>
        <end position="135"/>
    </location>
</feature>
<reference evidence="8" key="2">
    <citation type="submission" date="2020-01" db="EMBL/GenBank/DDBJ databases">
        <authorList>
            <person name="Campanaro S."/>
        </authorList>
    </citation>
    <scope>NUCLEOTIDE SEQUENCE</scope>
    <source>
        <strain evidence="8">AS01afH2WH_6</strain>
    </source>
</reference>
<feature type="transmembrane region" description="Helical" evidence="7">
    <location>
        <begin position="217"/>
        <end position="238"/>
    </location>
</feature>
<evidence type="ECO:0000313" key="9">
    <source>
        <dbReference type="Proteomes" id="UP000767327"/>
    </source>
</evidence>
<feature type="transmembrane region" description="Helical" evidence="7">
    <location>
        <begin position="69"/>
        <end position="92"/>
    </location>
</feature>
<dbReference type="InterPro" id="IPR044644">
    <property type="entry name" value="DinF-like"/>
</dbReference>
<dbReference type="GO" id="GO:0042910">
    <property type="term" value="F:xenobiotic transmembrane transporter activity"/>
    <property type="evidence" value="ECO:0007669"/>
    <property type="project" value="InterPro"/>
</dbReference>
<dbReference type="PANTHER" id="PTHR42893">
    <property type="entry name" value="PROTEIN DETOXIFICATION 44, CHLOROPLASTIC-RELATED"/>
    <property type="match status" value="1"/>
</dbReference>
<evidence type="ECO:0000256" key="2">
    <source>
        <dbReference type="ARBA" id="ARBA00010199"/>
    </source>
</evidence>
<feature type="transmembrane region" description="Helical" evidence="7">
    <location>
        <begin position="36"/>
        <end position="57"/>
    </location>
</feature>
<organism evidence="8 9">
    <name type="scientific">Bifidobacterium crudilactis</name>
    <dbReference type="NCBI Taxonomy" id="327277"/>
    <lineage>
        <taxon>Bacteria</taxon>
        <taxon>Bacillati</taxon>
        <taxon>Actinomycetota</taxon>
        <taxon>Actinomycetes</taxon>
        <taxon>Bifidobacteriales</taxon>
        <taxon>Bifidobacteriaceae</taxon>
        <taxon>Bifidobacterium</taxon>
    </lineage>
</organism>
<comment type="similarity">
    <text evidence="2">Belongs to the multi antimicrobial extrusion (MATE) (TC 2.A.66.1) family.</text>
</comment>
<dbReference type="InterPro" id="IPR002528">
    <property type="entry name" value="MATE_fam"/>
</dbReference>
<feature type="transmembrane region" description="Helical" evidence="7">
    <location>
        <begin position="185"/>
        <end position="211"/>
    </location>
</feature>
<name>A0A971CY17_9BIFI</name>
<feature type="transmembrane region" description="Helical" evidence="7">
    <location>
        <begin position="155"/>
        <end position="173"/>
    </location>
</feature>
<feature type="transmembrane region" description="Helical" evidence="7">
    <location>
        <begin position="340"/>
        <end position="361"/>
    </location>
</feature>
<evidence type="ECO:0000256" key="7">
    <source>
        <dbReference type="SAM" id="Phobius"/>
    </source>
</evidence>
<comment type="subcellular location">
    <subcellularLocation>
        <location evidence="1">Membrane</location>
        <topology evidence="1">Multi-pass membrane protein</topology>
    </subcellularLocation>
</comment>
<feature type="transmembrane region" description="Helical" evidence="7">
    <location>
        <begin position="367"/>
        <end position="391"/>
    </location>
</feature>
<proteinExistence type="inferred from homology"/>
<dbReference type="EMBL" id="JAAXZR010000006">
    <property type="protein sequence ID" value="NLT78902.1"/>
    <property type="molecule type" value="Genomic_DNA"/>
</dbReference>
<dbReference type="GO" id="GO:0005886">
    <property type="term" value="C:plasma membrane"/>
    <property type="evidence" value="ECO:0007669"/>
    <property type="project" value="TreeGrafter"/>
</dbReference>